<dbReference type="PANTHER" id="PTHR47354">
    <property type="entry name" value="NADH OXIDOREDUCTASE HCR"/>
    <property type="match status" value="1"/>
</dbReference>
<dbReference type="RefSeq" id="WP_058512225.1">
    <property type="nucleotide sequence ID" value="NZ_DAIOMV010000016.1"/>
</dbReference>
<dbReference type="AlphaFoldDB" id="A0A0W0ZDF8"/>
<dbReference type="GO" id="GO:0016491">
    <property type="term" value="F:oxidoreductase activity"/>
    <property type="evidence" value="ECO:0007669"/>
    <property type="project" value="InterPro"/>
</dbReference>
<dbReference type="InterPro" id="IPR017927">
    <property type="entry name" value="FAD-bd_FR_type"/>
</dbReference>
<evidence type="ECO:0000259" key="1">
    <source>
        <dbReference type="PROSITE" id="PS51384"/>
    </source>
</evidence>
<dbReference type="SUPFAM" id="SSF63380">
    <property type="entry name" value="Riboflavin synthase domain-like"/>
    <property type="match status" value="1"/>
</dbReference>
<comment type="caution">
    <text evidence="2">The sequence shown here is derived from an EMBL/GenBank/DDBJ whole genome shotgun (WGS) entry which is preliminary data.</text>
</comment>
<organism evidence="2 3">
    <name type="scientific">Legionella steelei</name>
    <dbReference type="NCBI Taxonomy" id="947033"/>
    <lineage>
        <taxon>Bacteria</taxon>
        <taxon>Pseudomonadati</taxon>
        <taxon>Pseudomonadota</taxon>
        <taxon>Gammaproteobacteria</taxon>
        <taxon>Legionellales</taxon>
        <taxon>Legionellaceae</taxon>
        <taxon>Legionella</taxon>
    </lineage>
</organism>
<dbReference type="InterPro" id="IPR017938">
    <property type="entry name" value="Riboflavin_synthase-like_b-brl"/>
</dbReference>
<dbReference type="Gene3D" id="3.40.50.80">
    <property type="entry name" value="Nucleotide-binding domain of ferredoxin-NADP reductase (FNR) module"/>
    <property type="match status" value="1"/>
</dbReference>
<dbReference type="CDD" id="cd00322">
    <property type="entry name" value="FNR_like"/>
    <property type="match status" value="1"/>
</dbReference>
<proteinExistence type="predicted"/>
<dbReference type="PROSITE" id="PS51384">
    <property type="entry name" value="FAD_FR"/>
    <property type="match status" value="1"/>
</dbReference>
<dbReference type="STRING" id="947033.Lste_3427"/>
<dbReference type="Proteomes" id="UP000054926">
    <property type="component" value="Unassembled WGS sequence"/>
</dbReference>
<keyword evidence="3" id="KW-1185">Reference proteome</keyword>
<dbReference type="OrthoDB" id="9796486at2"/>
<dbReference type="PANTHER" id="PTHR47354:SF5">
    <property type="entry name" value="PROTEIN RFBI"/>
    <property type="match status" value="1"/>
</dbReference>
<dbReference type="InterPro" id="IPR050415">
    <property type="entry name" value="MRET"/>
</dbReference>
<reference evidence="2 3" key="1">
    <citation type="submission" date="2015-11" db="EMBL/GenBank/DDBJ databases">
        <title>Genomic analysis of 38 Legionella species identifies large and diverse effector repertoires.</title>
        <authorList>
            <person name="Burstein D."/>
            <person name="Amaro F."/>
            <person name="Zusman T."/>
            <person name="Lifshitz Z."/>
            <person name="Cohen O."/>
            <person name="Gilbert J.A."/>
            <person name="Pupko T."/>
            <person name="Shuman H.A."/>
            <person name="Segal G."/>
        </authorList>
    </citation>
    <scope>NUCLEOTIDE SEQUENCE [LARGE SCALE GENOMIC DNA]</scope>
    <source>
        <strain evidence="2 3">IMVS3376</strain>
    </source>
</reference>
<feature type="domain" description="FAD-binding FR-type" evidence="1">
    <location>
        <begin position="1"/>
        <end position="103"/>
    </location>
</feature>
<dbReference type="InterPro" id="IPR001433">
    <property type="entry name" value="OxRdtase_FAD/NAD-bd"/>
</dbReference>
<evidence type="ECO:0000313" key="3">
    <source>
        <dbReference type="Proteomes" id="UP000054926"/>
    </source>
</evidence>
<dbReference type="PATRIC" id="fig|947033.5.peg.3644"/>
<dbReference type="Gene3D" id="2.40.30.10">
    <property type="entry name" value="Translation factors"/>
    <property type="match status" value="1"/>
</dbReference>
<sequence length="240" mass="26812">MPTFTVKLLDREEVAENTMAFTFEKPEGFIFKAGQCGDFTLNNPAETDAEGNTRAFSLTSPPYGKELTITTRVRDTAFKRVLKTLPLGSVLQLVGPSGSFTLHHNKLIPAVFVTGGIGITPVRSIVMQAAQDQLPQQIFLFYSNRKPEEAAFLDELKSLEHDNPNYYFIPTMTKMAESSKEWDGEQGYIDKKMLQKYIDDLSKPIYYLSGPAAMVTATRSMLNDAGVDDDNIRAEEFPGY</sequence>
<gene>
    <name evidence="2" type="ORF">Lste_3427</name>
</gene>
<name>A0A0W0ZDF8_9GAMM</name>
<protein>
    <submittedName>
        <fullName evidence="2">Oxidoreductase FAD/NAD(P)-binding protein</fullName>
    </submittedName>
</protein>
<dbReference type="PRINTS" id="PR00410">
    <property type="entry name" value="PHEHYDRXLASE"/>
</dbReference>
<evidence type="ECO:0000313" key="2">
    <source>
        <dbReference type="EMBL" id="KTD67221.1"/>
    </source>
</evidence>
<dbReference type="InterPro" id="IPR039261">
    <property type="entry name" value="FNR_nucleotide-bd"/>
</dbReference>
<dbReference type="EMBL" id="LNYY01000021">
    <property type="protein sequence ID" value="KTD67221.1"/>
    <property type="molecule type" value="Genomic_DNA"/>
</dbReference>
<dbReference type="Pfam" id="PF00175">
    <property type="entry name" value="NAD_binding_1"/>
    <property type="match status" value="1"/>
</dbReference>
<accession>A0A0W0ZDF8</accession>
<dbReference type="SUPFAM" id="SSF52343">
    <property type="entry name" value="Ferredoxin reductase-like, C-terminal NADP-linked domain"/>
    <property type="match status" value="1"/>
</dbReference>